<sequence length="132" mass="14694">MEAGRRDADQREGSTTNLSPPFWKPPNHRSFRGGLNTPSRHLGPPVCVPFRPRGGGARLRLGPDDCKDPFPPFFSQSWRGHTAAVSEDKGACMFWSPEEASYISHKPRNLVKASQACQNKHHREDHGAHQTG</sequence>
<dbReference type="EMBL" id="JAHUTJ010049553">
    <property type="protein sequence ID" value="MED6283256.1"/>
    <property type="molecule type" value="Genomic_DNA"/>
</dbReference>
<comment type="caution">
    <text evidence="2">The sequence shown here is derived from an EMBL/GenBank/DDBJ whole genome shotgun (WGS) entry which is preliminary data.</text>
</comment>
<protein>
    <submittedName>
        <fullName evidence="2">Uncharacterized protein</fullName>
    </submittedName>
</protein>
<dbReference type="Proteomes" id="UP001352852">
    <property type="component" value="Unassembled WGS sequence"/>
</dbReference>
<reference evidence="2 3" key="1">
    <citation type="submission" date="2021-06" db="EMBL/GenBank/DDBJ databases">
        <authorList>
            <person name="Palmer J.M."/>
        </authorList>
    </citation>
    <scope>NUCLEOTIDE SEQUENCE [LARGE SCALE GENOMIC DNA]</scope>
    <source>
        <strain evidence="2 3">CL_MEX2019</strain>
        <tissue evidence="2">Muscle</tissue>
    </source>
</reference>
<accession>A0ABU7E887</accession>
<feature type="compositionally biased region" description="Basic and acidic residues" evidence="1">
    <location>
        <begin position="122"/>
        <end position="132"/>
    </location>
</feature>
<keyword evidence="3" id="KW-1185">Reference proteome</keyword>
<evidence type="ECO:0000313" key="3">
    <source>
        <dbReference type="Proteomes" id="UP001352852"/>
    </source>
</evidence>
<evidence type="ECO:0000256" key="1">
    <source>
        <dbReference type="SAM" id="MobiDB-lite"/>
    </source>
</evidence>
<name>A0ABU7E887_9TELE</name>
<organism evidence="2 3">
    <name type="scientific">Characodon lateralis</name>
    <dbReference type="NCBI Taxonomy" id="208331"/>
    <lineage>
        <taxon>Eukaryota</taxon>
        <taxon>Metazoa</taxon>
        <taxon>Chordata</taxon>
        <taxon>Craniata</taxon>
        <taxon>Vertebrata</taxon>
        <taxon>Euteleostomi</taxon>
        <taxon>Actinopterygii</taxon>
        <taxon>Neopterygii</taxon>
        <taxon>Teleostei</taxon>
        <taxon>Neoteleostei</taxon>
        <taxon>Acanthomorphata</taxon>
        <taxon>Ovalentaria</taxon>
        <taxon>Atherinomorphae</taxon>
        <taxon>Cyprinodontiformes</taxon>
        <taxon>Goodeidae</taxon>
        <taxon>Characodon</taxon>
    </lineage>
</organism>
<evidence type="ECO:0000313" key="2">
    <source>
        <dbReference type="EMBL" id="MED6283256.1"/>
    </source>
</evidence>
<gene>
    <name evidence="2" type="ORF">CHARACLAT_006933</name>
</gene>
<proteinExistence type="predicted"/>
<feature type="region of interest" description="Disordered" evidence="1">
    <location>
        <begin position="112"/>
        <end position="132"/>
    </location>
</feature>
<feature type="compositionally biased region" description="Basic and acidic residues" evidence="1">
    <location>
        <begin position="1"/>
        <end position="12"/>
    </location>
</feature>
<feature type="region of interest" description="Disordered" evidence="1">
    <location>
        <begin position="1"/>
        <end position="46"/>
    </location>
</feature>